<sequence>MLVTCHLSTPFVGLSFGRACRHLRSPHPPTPTFSPSTWAQRPSNHKRALSQWHVLHFCTQEDRALIVLSCIHIITTAPAPSMLAIQWYTAALILGDVYELLQLRQVDSQGVAHGTWWFGSTANAPLAVTLYAGLLVLLMLSRLFVLLEPLNRWLLMLNTIHEGIRLVFYSLLFTEHIAATQLNTILLTFMLWNTLLYGRQYYTTMCMLREHSK</sequence>
<evidence type="ECO:0000313" key="3">
    <source>
        <dbReference type="Proteomes" id="UP000419144"/>
    </source>
</evidence>
<keyword evidence="1" id="KW-1133">Transmembrane helix</keyword>
<feature type="transmembrane region" description="Helical" evidence="1">
    <location>
        <begin position="166"/>
        <end position="192"/>
    </location>
</feature>
<proteinExistence type="predicted"/>
<accession>A0A640L0S1</accession>
<dbReference type="Proteomes" id="UP000419144">
    <property type="component" value="Unassembled WGS sequence"/>
</dbReference>
<dbReference type="VEuPathDB" id="TriTrypDB:LtaPh_3630300"/>
<dbReference type="AlphaFoldDB" id="A0A640L0S1"/>
<comment type="caution">
    <text evidence="2">The sequence shown here is derived from an EMBL/GenBank/DDBJ whole genome shotgun (WGS) entry which is preliminary data.</text>
</comment>
<keyword evidence="1" id="KW-0812">Transmembrane</keyword>
<gene>
    <name evidence="2" type="ORF">LtaPh_3630300</name>
</gene>
<protein>
    <submittedName>
        <fullName evidence="2">Uncharacterized protein</fullName>
    </submittedName>
</protein>
<keyword evidence="1" id="KW-0472">Membrane</keyword>
<dbReference type="OrthoDB" id="271051at2759"/>
<feature type="transmembrane region" description="Helical" evidence="1">
    <location>
        <begin position="124"/>
        <end position="145"/>
    </location>
</feature>
<organism evidence="2 3">
    <name type="scientific">Leishmania tarentolae</name>
    <name type="common">Sauroleishmania tarentolae</name>
    <dbReference type="NCBI Taxonomy" id="5689"/>
    <lineage>
        <taxon>Eukaryota</taxon>
        <taxon>Discoba</taxon>
        <taxon>Euglenozoa</taxon>
        <taxon>Kinetoplastea</taxon>
        <taxon>Metakinetoplastina</taxon>
        <taxon>Trypanosomatida</taxon>
        <taxon>Trypanosomatidae</taxon>
        <taxon>Leishmaniinae</taxon>
        <taxon>Leishmania</taxon>
        <taxon>lizard Leishmania</taxon>
    </lineage>
</organism>
<dbReference type="EMBL" id="BLBS01000057">
    <property type="protein sequence ID" value="GET93377.1"/>
    <property type="molecule type" value="Genomic_DNA"/>
</dbReference>
<evidence type="ECO:0000256" key="1">
    <source>
        <dbReference type="SAM" id="Phobius"/>
    </source>
</evidence>
<evidence type="ECO:0000313" key="2">
    <source>
        <dbReference type="EMBL" id="GET93377.1"/>
    </source>
</evidence>
<reference evidence="2" key="1">
    <citation type="submission" date="2019-11" db="EMBL/GenBank/DDBJ databases">
        <title>Leishmania tarentolae CDS.</title>
        <authorList>
            <person name="Goto Y."/>
            <person name="Yamagishi J."/>
        </authorList>
    </citation>
    <scope>NUCLEOTIDE SEQUENCE [LARGE SCALE GENOMIC DNA]</scope>
    <source>
        <strain evidence="2">Parrot Tar II</strain>
    </source>
</reference>
<feature type="transmembrane region" description="Helical" evidence="1">
    <location>
        <begin position="65"/>
        <end position="88"/>
    </location>
</feature>
<keyword evidence="3" id="KW-1185">Reference proteome</keyword>
<name>A0A640L0S1_LEITA</name>